<protein>
    <submittedName>
        <fullName evidence="10">Putative ABC transport system permease protein</fullName>
    </submittedName>
</protein>
<accession>A0A1G8ZJD1</accession>
<dbReference type="PANTHER" id="PTHR30572">
    <property type="entry name" value="MEMBRANE COMPONENT OF TRANSPORTER-RELATED"/>
    <property type="match status" value="1"/>
</dbReference>
<dbReference type="GO" id="GO:0022857">
    <property type="term" value="F:transmembrane transporter activity"/>
    <property type="evidence" value="ECO:0007669"/>
    <property type="project" value="TreeGrafter"/>
</dbReference>
<feature type="domain" description="ABC3 transporter permease C-terminal" evidence="8">
    <location>
        <begin position="281"/>
        <end position="389"/>
    </location>
</feature>
<evidence type="ECO:0000256" key="3">
    <source>
        <dbReference type="ARBA" id="ARBA00022692"/>
    </source>
</evidence>
<keyword evidence="4 7" id="KW-1133">Transmembrane helix</keyword>
<evidence type="ECO:0000256" key="1">
    <source>
        <dbReference type="ARBA" id="ARBA00004651"/>
    </source>
</evidence>
<dbReference type="AlphaFoldDB" id="A0A1G8ZJD1"/>
<organism evidence="10 11">
    <name type="scientific">Natronincola ferrireducens</name>
    <dbReference type="NCBI Taxonomy" id="393762"/>
    <lineage>
        <taxon>Bacteria</taxon>
        <taxon>Bacillati</taxon>
        <taxon>Bacillota</taxon>
        <taxon>Clostridia</taxon>
        <taxon>Peptostreptococcales</taxon>
        <taxon>Natronincolaceae</taxon>
        <taxon>Natronincola</taxon>
    </lineage>
</organism>
<evidence type="ECO:0000313" key="10">
    <source>
        <dbReference type="EMBL" id="SDK15157.1"/>
    </source>
</evidence>
<sequence>MRLSEIFHIVYINMIENKFRLLLTTLGIIVGTITIILVIAIGKGGEMEAAKQFSNLSADTVYVNLDYNAVGAKRDISTIEKLTPDLADKIMEESNTLQGLYLRSSTYKEVVYKNSKQSTNLVGVTQGYVEISNIFIEQGADFSEYDFEDSERVAVIGSRIAEKLFGPDDAVGNYIKIGDFRYKIVGLLKRSEDGLQGVDTDSSIFIPYSTMMKDNILDKYSTTQAVGKALGIENIERAKTEIKSTLNYYMNDASAYMVSDAGTRIEAATASATTMKLLLVSVAVIVFIVGGIGIMNVMFVTVKERTKEIGILKALGTKEKDILFQFLIEAFCIGVFSGIIGVALSFFAIGFMNYTDIPVYPTLEGKIIALLFAVATSTVFGFYPAYKASMLMPVKALAEE</sequence>
<dbReference type="OrthoDB" id="9770036at2"/>
<dbReference type="STRING" id="393762.SAMN05660472_00882"/>
<dbReference type="InterPro" id="IPR003838">
    <property type="entry name" value="ABC3_permease_C"/>
</dbReference>
<dbReference type="GO" id="GO:0005886">
    <property type="term" value="C:plasma membrane"/>
    <property type="evidence" value="ECO:0007669"/>
    <property type="project" value="UniProtKB-SubCell"/>
</dbReference>
<keyword evidence="2" id="KW-1003">Cell membrane</keyword>
<dbReference type="PANTHER" id="PTHR30572:SF4">
    <property type="entry name" value="ABC TRANSPORTER PERMEASE YTRF"/>
    <property type="match status" value="1"/>
</dbReference>
<dbReference type="Pfam" id="PF02687">
    <property type="entry name" value="FtsX"/>
    <property type="match status" value="1"/>
</dbReference>
<dbReference type="InterPro" id="IPR025857">
    <property type="entry name" value="MacB_PCD"/>
</dbReference>
<keyword evidence="3 7" id="KW-0812">Transmembrane</keyword>
<feature type="domain" description="MacB-like periplasmic core" evidence="9">
    <location>
        <begin position="22"/>
        <end position="243"/>
    </location>
</feature>
<feature type="transmembrane region" description="Helical" evidence="7">
    <location>
        <begin position="21"/>
        <end position="42"/>
    </location>
</feature>
<dbReference type="RefSeq" id="WP_090550798.1">
    <property type="nucleotide sequence ID" value="NZ_FNFP01000001.1"/>
</dbReference>
<reference evidence="10 11" key="1">
    <citation type="submission" date="2016-10" db="EMBL/GenBank/DDBJ databases">
        <authorList>
            <person name="de Groot N.N."/>
        </authorList>
    </citation>
    <scope>NUCLEOTIDE SEQUENCE [LARGE SCALE GENOMIC DNA]</scope>
    <source>
        <strain evidence="10 11">DSM 18346</strain>
    </source>
</reference>
<comment type="subcellular location">
    <subcellularLocation>
        <location evidence="1">Cell membrane</location>
        <topology evidence="1">Multi-pass membrane protein</topology>
    </subcellularLocation>
</comment>
<evidence type="ECO:0000256" key="7">
    <source>
        <dbReference type="SAM" id="Phobius"/>
    </source>
</evidence>
<proteinExistence type="inferred from homology"/>
<feature type="transmembrane region" description="Helical" evidence="7">
    <location>
        <begin position="277"/>
        <end position="302"/>
    </location>
</feature>
<evidence type="ECO:0000256" key="4">
    <source>
        <dbReference type="ARBA" id="ARBA00022989"/>
    </source>
</evidence>
<dbReference type="EMBL" id="FNFP01000001">
    <property type="protein sequence ID" value="SDK15157.1"/>
    <property type="molecule type" value="Genomic_DNA"/>
</dbReference>
<evidence type="ECO:0000259" key="9">
    <source>
        <dbReference type="Pfam" id="PF12704"/>
    </source>
</evidence>
<feature type="transmembrane region" description="Helical" evidence="7">
    <location>
        <begin position="322"/>
        <end position="347"/>
    </location>
</feature>
<comment type="similarity">
    <text evidence="6">Belongs to the ABC-4 integral membrane protein family.</text>
</comment>
<gene>
    <name evidence="10" type="ORF">SAMN05660472_00882</name>
</gene>
<evidence type="ECO:0000256" key="5">
    <source>
        <dbReference type="ARBA" id="ARBA00023136"/>
    </source>
</evidence>
<keyword evidence="5 7" id="KW-0472">Membrane</keyword>
<evidence type="ECO:0000259" key="8">
    <source>
        <dbReference type="Pfam" id="PF02687"/>
    </source>
</evidence>
<dbReference type="Proteomes" id="UP000198718">
    <property type="component" value="Unassembled WGS sequence"/>
</dbReference>
<evidence type="ECO:0000256" key="6">
    <source>
        <dbReference type="ARBA" id="ARBA00038076"/>
    </source>
</evidence>
<evidence type="ECO:0000313" key="11">
    <source>
        <dbReference type="Proteomes" id="UP000198718"/>
    </source>
</evidence>
<dbReference type="Pfam" id="PF12704">
    <property type="entry name" value="MacB_PCD"/>
    <property type="match status" value="1"/>
</dbReference>
<keyword evidence="11" id="KW-1185">Reference proteome</keyword>
<feature type="transmembrane region" description="Helical" evidence="7">
    <location>
        <begin position="367"/>
        <end position="386"/>
    </location>
</feature>
<evidence type="ECO:0000256" key="2">
    <source>
        <dbReference type="ARBA" id="ARBA00022475"/>
    </source>
</evidence>
<name>A0A1G8ZJD1_9FIRM</name>
<dbReference type="InterPro" id="IPR050250">
    <property type="entry name" value="Macrolide_Exporter_MacB"/>
</dbReference>